<protein>
    <submittedName>
        <fullName evidence="1">Uncharacterized protein</fullName>
    </submittedName>
</protein>
<gene>
    <name evidence="1" type="ORF">S01H1_60564</name>
</gene>
<evidence type="ECO:0000313" key="1">
    <source>
        <dbReference type="EMBL" id="GAG21613.1"/>
    </source>
</evidence>
<reference evidence="1" key="1">
    <citation type="journal article" date="2014" name="Front. Microbiol.">
        <title>High frequency of phylogenetically diverse reductive dehalogenase-homologous genes in deep subseafloor sedimentary metagenomes.</title>
        <authorList>
            <person name="Kawai M."/>
            <person name="Futagami T."/>
            <person name="Toyoda A."/>
            <person name="Takaki Y."/>
            <person name="Nishi S."/>
            <person name="Hori S."/>
            <person name="Arai W."/>
            <person name="Tsubouchi T."/>
            <person name="Morono Y."/>
            <person name="Uchiyama I."/>
            <person name="Ito T."/>
            <person name="Fujiyama A."/>
            <person name="Inagaki F."/>
            <person name="Takami H."/>
        </authorList>
    </citation>
    <scope>NUCLEOTIDE SEQUENCE</scope>
    <source>
        <strain evidence="1">Expedition CK06-06</strain>
    </source>
</reference>
<name>X0WAK5_9ZZZZ</name>
<organism evidence="1">
    <name type="scientific">marine sediment metagenome</name>
    <dbReference type="NCBI Taxonomy" id="412755"/>
    <lineage>
        <taxon>unclassified sequences</taxon>
        <taxon>metagenomes</taxon>
        <taxon>ecological metagenomes</taxon>
    </lineage>
</organism>
<accession>X0WAK5</accession>
<comment type="caution">
    <text evidence="1">The sequence shown here is derived from an EMBL/GenBank/DDBJ whole genome shotgun (WGS) entry which is preliminary data.</text>
</comment>
<dbReference type="AlphaFoldDB" id="X0WAK5"/>
<dbReference type="EMBL" id="BARS01039672">
    <property type="protein sequence ID" value="GAG21613.1"/>
    <property type="molecule type" value="Genomic_DNA"/>
</dbReference>
<sequence>MLHKSTQFNMKATPAWMEKLRDIVKIARELGFERATATSVVTNLVNWHFAACQFSERKAAGTIGAFLSREEW</sequence>
<proteinExistence type="predicted"/>